<proteinExistence type="predicted"/>
<reference evidence="1 2" key="1">
    <citation type="submission" date="2015-02" db="EMBL/GenBank/DDBJ databases">
        <title>Single-cell genomics of uncultivated deep-branching MTB reveals a conserved set of magnetosome genes.</title>
        <authorList>
            <person name="Kolinko S."/>
            <person name="Richter M."/>
            <person name="Glockner F.O."/>
            <person name="Brachmann A."/>
            <person name="Schuler D."/>
        </authorList>
    </citation>
    <scope>NUCLEOTIDE SEQUENCE [LARGE SCALE GENOMIC DNA]</scope>
    <source>
        <strain evidence="1">TM-1</strain>
    </source>
</reference>
<evidence type="ECO:0000313" key="2">
    <source>
        <dbReference type="Proteomes" id="UP000033423"/>
    </source>
</evidence>
<dbReference type="Proteomes" id="UP000033423">
    <property type="component" value="Unassembled WGS sequence"/>
</dbReference>
<dbReference type="AlphaFoldDB" id="A0A0F3GTK1"/>
<comment type="caution">
    <text evidence="1">The sequence shown here is derived from an EMBL/GenBank/DDBJ whole genome shotgun (WGS) entry which is preliminary data.</text>
</comment>
<name>A0A0F3GTK1_9BACT</name>
<protein>
    <submittedName>
        <fullName evidence="1">Uncharacterized protein</fullName>
    </submittedName>
</protein>
<accession>A0A0F3GTK1</accession>
<evidence type="ECO:0000313" key="1">
    <source>
        <dbReference type="EMBL" id="KJU84018.1"/>
    </source>
</evidence>
<sequence length="68" mass="7338">MFVVVGNDDTIVTSPDGVTWTKRNSGTSSDLTGRSPDLNGVSYGNNMFVVVEMAVPLRPHLMARIGQE</sequence>
<dbReference type="EMBL" id="LACI01001647">
    <property type="protein sequence ID" value="KJU84018.1"/>
    <property type="molecule type" value="Genomic_DNA"/>
</dbReference>
<organism evidence="1 2">
    <name type="scientific">Candidatus Magnetobacterium bavaricum</name>
    <dbReference type="NCBI Taxonomy" id="29290"/>
    <lineage>
        <taxon>Bacteria</taxon>
        <taxon>Pseudomonadati</taxon>
        <taxon>Nitrospirota</taxon>
        <taxon>Thermodesulfovibrionia</taxon>
        <taxon>Thermodesulfovibrionales</taxon>
        <taxon>Candidatus Magnetobacteriaceae</taxon>
        <taxon>Candidatus Magnetobacterium</taxon>
    </lineage>
</organism>
<keyword evidence="2" id="KW-1185">Reference proteome</keyword>
<gene>
    <name evidence="1" type="ORF">MBAV_003790</name>
</gene>